<evidence type="ECO:0000313" key="1">
    <source>
        <dbReference type="EMBL" id="MBL0764020.1"/>
    </source>
</evidence>
<keyword evidence="2" id="KW-1185">Reference proteome</keyword>
<protein>
    <submittedName>
        <fullName evidence="1">Aspartyl protease family protein</fullName>
    </submittedName>
</protein>
<sequence length="365" mass="40428">MKNVNLLISGKLKRENFVEGIPFEYRKGLVVVKAQINSDTTLREFIFDTGAFNSKIENELAQSLGLKTITTKTNADTNGNERTIEVTRIDSIKFGKTSFYKIGAGKVVYDDNSASKCIASGGIIGANLIKLANWKIDYDNKMLYFSDEPFELPESERTYELKFDRPLLSATPMIEIGINEKTASSIMFDVGYNGSLYVPSAIHENFESAETEVFLDQSIRGIYGSAIDTLISKKLNLNIGGANIEAVVDFSARGKGLLGNEILEHFVVAINNDDDIITLQQQSNVETAQSNAFVPGILNDSLWVVDRVNIKSPLQLGDTLKLVNGKIPGQLFNDHCDYIMNIGSFLKSEETLSVKKMDDTTQKVF</sequence>
<dbReference type="Gene3D" id="2.40.70.10">
    <property type="entry name" value="Acid Proteases"/>
    <property type="match status" value="1"/>
</dbReference>
<name>A0A937A5M4_9BACT</name>
<dbReference type="AlphaFoldDB" id="A0A937A5M4"/>
<dbReference type="Pfam" id="PF13650">
    <property type="entry name" value="Asp_protease_2"/>
    <property type="match status" value="1"/>
</dbReference>
<reference evidence="1" key="1">
    <citation type="submission" date="2021-01" db="EMBL/GenBank/DDBJ databases">
        <title>Marivirga sp. nov., isolated from intertidal surface sediments.</title>
        <authorList>
            <person name="Zhang M."/>
        </authorList>
    </citation>
    <scope>NUCLEOTIDE SEQUENCE</scope>
    <source>
        <strain evidence="1">SM1354</strain>
    </source>
</reference>
<dbReference type="Proteomes" id="UP000642920">
    <property type="component" value="Unassembled WGS sequence"/>
</dbReference>
<gene>
    <name evidence="1" type="ORF">JKP34_02075</name>
</gene>
<organism evidence="1 2">
    <name type="scientific">Marivirga atlantica</name>
    <dbReference type="NCBI Taxonomy" id="1548457"/>
    <lineage>
        <taxon>Bacteria</taxon>
        <taxon>Pseudomonadati</taxon>
        <taxon>Bacteroidota</taxon>
        <taxon>Cytophagia</taxon>
        <taxon>Cytophagales</taxon>
        <taxon>Marivirgaceae</taxon>
        <taxon>Marivirga</taxon>
    </lineage>
</organism>
<dbReference type="RefSeq" id="WP_201917199.1">
    <property type="nucleotide sequence ID" value="NZ_JAERQG010000001.1"/>
</dbReference>
<dbReference type="GO" id="GO:0006508">
    <property type="term" value="P:proteolysis"/>
    <property type="evidence" value="ECO:0007669"/>
    <property type="project" value="UniProtKB-KW"/>
</dbReference>
<dbReference type="GO" id="GO:0008233">
    <property type="term" value="F:peptidase activity"/>
    <property type="evidence" value="ECO:0007669"/>
    <property type="project" value="UniProtKB-KW"/>
</dbReference>
<keyword evidence="1" id="KW-0645">Protease</keyword>
<evidence type="ECO:0000313" key="2">
    <source>
        <dbReference type="Proteomes" id="UP000642920"/>
    </source>
</evidence>
<dbReference type="EMBL" id="JAERQG010000001">
    <property type="protein sequence ID" value="MBL0764020.1"/>
    <property type="molecule type" value="Genomic_DNA"/>
</dbReference>
<accession>A0A937A5M4</accession>
<comment type="caution">
    <text evidence="1">The sequence shown here is derived from an EMBL/GenBank/DDBJ whole genome shotgun (WGS) entry which is preliminary data.</text>
</comment>
<proteinExistence type="predicted"/>
<dbReference type="SUPFAM" id="SSF50630">
    <property type="entry name" value="Acid proteases"/>
    <property type="match status" value="1"/>
</dbReference>
<dbReference type="InterPro" id="IPR021109">
    <property type="entry name" value="Peptidase_aspartic_dom_sf"/>
</dbReference>
<keyword evidence="1" id="KW-0378">Hydrolase</keyword>